<keyword evidence="2 5" id="KW-0812">Transmembrane</keyword>
<accession>A0A9X1HWA5</accession>
<reference evidence="6" key="1">
    <citation type="submission" date="2021-09" db="EMBL/GenBank/DDBJ databases">
        <title>Fulvivirga sp. isolated from coastal sediment.</title>
        <authorList>
            <person name="Yu H."/>
        </authorList>
    </citation>
    <scope>NUCLEOTIDE SEQUENCE</scope>
    <source>
        <strain evidence="6">1062</strain>
    </source>
</reference>
<gene>
    <name evidence="6" type="ORF">LDX50_25400</name>
</gene>
<dbReference type="GO" id="GO:0005385">
    <property type="term" value="F:zinc ion transmembrane transporter activity"/>
    <property type="evidence" value="ECO:0007669"/>
    <property type="project" value="TreeGrafter"/>
</dbReference>
<organism evidence="6 7">
    <name type="scientific">Fulvivirga sedimenti</name>
    <dbReference type="NCBI Taxonomy" id="2879465"/>
    <lineage>
        <taxon>Bacteria</taxon>
        <taxon>Pseudomonadati</taxon>
        <taxon>Bacteroidota</taxon>
        <taxon>Cytophagia</taxon>
        <taxon>Cytophagales</taxon>
        <taxon>Fulvivirgaceae</taxon>
        <taxon>Fulvivirga</taxon>
    </lineage>
</organism>
<dbReference type="PANTHER" id="PTHR11040">
    <property type="entry name" value="ZINC/IRON TRANSPORTER"/>
    <property type="match status" value="1"/>
</dbReference>
<feature type="transmembrane region" description="Helical" evidence="5">
    <location>
        <begin position="165"/>
        <end position="186"/>
    </location>
</feature>
<sequence>MLFNFLILVIFSVIGGSLAFFTTRLSSRYYHLALIFSGAYLFGITIVHILPELFIQSVNPGLIGVYVLLGFFLQQWLESYTQGVEHGHLHEHEGHSHSGLSGLVLLIALSVHAFLEGALLSHPSDIHQINETGPLLWGIILHKIPAAFALMSVILCQNNSKGRAFAYLLIFALASPAGMLLSQLAVNSQFVSAASFSILFAIVSGNFLHISTTIVFESNEQHKLNYQKWGVAILGAGLAVLLEIF</sequence>
<dbReference type="PANTHER" id="PTHR11040:SF44">
    <property type="entry name" value="PROTEIN ZNTC-RELATED"/>
    <property type="match status" value="1"/>
</dbReference>
<protein>
    <submittedName>
        <fullName evidence="6">ZIP family metal transporter</fullName>
    </submittedName>
</protein>
<comment type="caution">
    <text evidence="6">The sequence shown here is derived from an EMBL/GenBank/DDBJ whole genome shotgun (WGS) entry which is preliminary data.</text>
</comment>
<dbReference type="GO" id="GO:0016020">
    <property type="term" value="C:membrane"/>
    <property type="evidence" value="ECO:0007669"/>
    <property type="project" value="UniProtKB-SubCell"/>
</dbReference>
<feature type="transmembrane region" description="Helical" evidence="5">
    <location>
        <begin position="98"/>
        <end position="115"/>
    </location>
</feature>
<feature type="transmembrane region" description="Helical" evidence="5">
    <location>
        <begin position="29"/>
        <end position="51"/>
    </location>
</feature>
<dbReference type="AlphaFoldDB" id="A0A9X1HWA5"/>
<evidence type="ECO:0000256" key="1">
    <source>
        <dbReference type="ARBA" id="ARBA00004141"/>
    </source>
</evidence>
<comment type="subcellular location">
    <subcellularLocation>
        <location evidence="1">Membrane</location>
        <topology evidence="1">Multi-pass membrane protein</topology>
    </subcellularLocation>
</comment>
<name>A0A9X1HWA5_9BACT</name>
<feature type="transmembrane region" description="Helical" evidence="5">
    <location>
        <begin position="6"/>
        <end position="22"/>
    </location>
</feature>
<feature type="transmembrane region" description="Helical" evidence="5">
    <location>
        <begin position="192"/>
        <end position="216"/>
    </location>
</feature>
<feature type="transmembrane region" description="Helical" evidence="5">
    <location>
        <begin position="57"/>
        <end position="77"/>
    </location>
</feature>
<evidence type="ECO:0000313" key="6">
    <source>
        <dbReference type="EMBL" id="MCA6078233.1"/>
    </source>
</evidence>
<dbReference type="RefSeq" id="WP_225699087.1">
    <property type="nucleotide sequence ID" value="NZ_JAIXNE010000005.1"/>
</dbReference>
<evidence type="ECO:0000256" key="3">
    <source>
        <dbReference type="ARBA" id="ARBA00022989"/>
    </source>
</evidence>
<dbReference type="Proteomes" id="UP001139409">
    <property type="component" value="Unassembled WGS sequence"/>
</dbReference>
<keyword evidence="4 5" id="KW-0472">Membrane</keyword>
<evidence type="ECO:0000256" key="5">
    <source>
        <dbReference type="SAM" id="Phobius"/>
    </source>
</evidence>
<keyword evidence="7" id="KW-1185">Reference proteome</keyword>
<evidence type="ECO:0000256" key="4">
    <source>
        <dbReference type="ARBA" id="ARBA00023136"/>
    </source>
</evidence>
<dbReference type="InterPro" id="IPR003689">
    <property type="entry name" value="ZIP"/>
</dbReference>
<evidence type="ECO:0000256" key="2">
    <source>
        <dbReference type="ARBA" id="ARBA00022692"/>
    </source>
</evidence>
<proteinExistence type="predicted"/>
<keyword evidence="3 5" id="KW-1133">Transmembrane helix</keyword>
<feature type="transmembrane region" description="Helical" evidence="5">
    <location>
        <begin position="135"/>
        <end position="156"/>
    </location>
</feature>
<evidence type="ECO:0000313" key="7">
    <source>
        <dbReference type="Proteomes" id="UP001139409"/>
    </source>
</evidence>
<dbReference type="Pfam" id="PF02535">
    <property type="entry name" value="Zip"/>
    <property type="match status" value="1"/>
</dbReference>
<dbReference type="EMBL" id="JAIXNE010000005">
    <property type="protein sequence ID" value="MCA6078233.1"/>
    <property type="molecule type" value="Genomic_DNA"/>
</dbReference>